<proteinExistence type="predicted"/>
<protein>
    <submittedName>
        <fullName evidence="1">Uncharacterized protein</fullName>
    </submittedName>
</protein>
<evidence type="ECO:0000313" key="1">
    <source>
        <dbReference type="EnsemblPlants" id="EMT09199"/>
    </source>
</evidence>
<name>M8BR02_AEGTA</name>
<accession>M8BR02</accession>
<sequence>MERMQQRIRQIAGGDQAKLVGLKEILTWFDNEWEISRTVRAMWQCMRKSETAAMRAAMYSSVVVMPQSFEFIDYLLWAMEQTDSPEAKVRRRWWAYRSKVEHPEDNESIEYGVPFVRVQSQPEPHEYSFFHRKRRPDGATLLPGRSPWFPRHLPRFNGGGRV</sequence>
<reference evidence="1" key="1">
    <citation type="submission" date="2015-06" db="UniProtKB">
        <authorList>
            <consortium name="EnsemblPlants"/>
        </authorList>
    </citation>
    <scope>IDENTIFICATION</scope>
</reference>
<organism evidence="1">
    <name type="scientific">Aegilops tauschii</name>
    <name type="common">Tausch's goatgrass</name>
    <name type="synonym">Aegilops squarrosa</name>
    <dbReference type="NCBI Taxonomy" id="37682"/>
    <lineage>
        <taxon>Eukaryota</taxon>
        <taxon>Viridiplantae</taxon>
        <taxon>Streptophyta</taxon>
        <taxon>Embryophyta</taxon>
        <taxon>Tracheophyta</taxon>
        <taxon>Spermatophyta</taxon>
        <taxon>Magnoliopsida</taxon>
        <taxon>Liliopsida</taxon>
        <taxon>Poales</taxon>
        <taxon>Poaceae</taxon>
        <taxon>BOP clade</taxon>
        <taxon>Pooideae</taxon>
        <taxon>Triticodae</taxon>
        <taxon>Triticeae</taxon>
        <taxon>Triticinae</taxon>
        <taxon>Aegilops</taxon>
    </lineage>
</organism>
<dbReference type="EnsemblPlants" id="EMT09199">
    <property type="protein sequence ID" value="EMT09199"/>
    <property type="gene ID" value="F775_20670"/>
</dbReference>
<dbReference type="AlphaFoldDB" id="M8BR02"/>